<dbReference type="GO" id="GO:0031012">
    <property type="term" value="C:extracellular matrix"/>
    <property type="evidence" value="ECO:0000318"/>
    <property type="project" value="GO_Central"/>
</dbReference>
<dbReference type="PANTHER" id="PTHR31797:SF4">
    <property type="entry name" value="DICKKOPF N-TERMINAL CYSTEINE-RICH DOMAIN-CONTAINING PROTEIN"/>
    <property type="match status" value="1"/>
</dbReference>
<evidence type="ECO:0000313" key="3">
    <source>
        <dbReference type="EMBL" id="EAL63629.1"/>
    </source>
</evidence>
<keyword evidence="1 2" id="KW-0732">Signal</keyword>
<evidence type="ECO:0000256" key="2">
    <source>
        <dbReference type="SAM" id="SignalP"/>
    </source>
</evidence>
<dbReference type="KEGG" id="ddi:DDB_G0287641"/>
<organism evidence="3 4">
    <name type="scientific">Dictyostelium discoideum</name>
    <name type="common">Social amoeba</name>
    <dbReference type="NCBI Taxonomy" id="44689"/>
    <lineage>
        <taxon>Eukaryota</taxon>
        <taxon>Amoebozoa</taxon>
        <taxon>Evosea</taxon>
        <taxon>Eumycetozoa</taxon>
        <taxon>Dictyostelia</taxon>
        <taxon>Dictyosteliales</taxon>
        <taxon>Dictyosteliaceae</taxon>
        <taxon>Dictyostelium</taxon>
    </lineage>
</organism>
<dbReference type="PaxDb" id="44689-DDB0187567"/>
<dbReference type="AlphaFoldDB" id="Q54K17"/>
<dbReference type="EMBL" id="AAFI02000103">
    <property type="protein sequence ID" value="EAL63629.1"/>
    <property type="molecule type" value="Genomic_DNA"/>
</dbReference>
<evidence type="ECO:0000313" key="4">
    <source>
        <dbReference type="Proteomes" id="UP000002195"/>
    </source>
</evidence>
<evidence type="ECO:0000256" key="1">
    <source>
        <dbReference type="ARBA" id="ARBA00022729"/>
    </source>
</evidence>
<sequence length="202" mass="21874">MKSIILIILIPIISNSIFNVEIFVNGQTCPDDNNPCTVAYNFYGSCFNVLDQWVDCESTNEYKQCVSNCKQSPSHSACASVSCNFETFACEYGRHWNGCDDLNKCTIDSCNSTSGCIHTAVNCNDNNNSTIVNCLQTFGCSYTVNPAINGVTSCSTNANCNDNRACTTDVCSNGKCQYTLNCASGYACSSNGQCYIVPQPTN</sequence>
<dbReference type="InterPro" id="IPR001673">
    <property type="entry name" value="S_mold_repeat"/>
</dbReference>
<keyword evidence="4" id="KW-1185">Reference proteome</keyword>
<dbReference type="GO" id="GO:0099120">
    <property type="term" value="P:socially cooperative development"/>
    <property type="evidence" value="ECO:0000318"/>
    <property type="project" value="GO_Central"/>
</dbReference>
<accession>Q54K17</accession>
<dbReference type="PANTHER" id="PTHR31797">
    <property type="entry name" value="EXTRACELLULAR MATRIX PROTEIN A-RELATED"/>
    <property type="match status" value="1"/>
</dbReference>
<dbReference type="GeneID" id="8626242"/>
<dbReference type="VEuPathDB" id="AmoebaDB:DDB_G0287641"/>
<name>Q54K17_DICDI</name>
<feature type="signal peptide" evidence="2">
    <location>
        <begin position="1"/>
        <end position="19"/>
    </location>
</feature>
<dbReference type="Pfam" id="PF00526">
    <property type="entry name" value="Dicty_CTDC"/>
    <property type="match status" value="3"/>
</dbReference>
<dbReference type="RefSeq" id="XP_637147.1">
    <property type="nucleotide sequence ID" value="XM_632055.1"/>
</dbReference>
<feature type="chain" id="PRO_5004249691" evidence="2">
    <location>
        <begin position="20"/>
        <end position="202"/>
    </location>
</feature>
<proteinExistence type="predicted"/>
<dbReference type="GO" id="GO:0005576">
    <property type="term" value="C:extracellular region"/>
    <property type="evidence" value="ECO:0000318"/>
    <property type="project" value="GO_Central"/>
</dbReference>
<dbReference type="OMA" id="CESTNEY"/>
<protein>
    <submittedName>
        <fullName evidence="3">Uncharacterized protein</fullName>
    </submittedName>
</protein>
<dbReference type="InterPro" id="IPR052846">
    <property type="entry name" value="ECM-enzyme_regulator"/>
</dbReference>
<comment type="caution">
    <text evidence="3">The sequence shown here is derived from an EMBL/GenBank/DDBJ whole genome shotgun (WGS) entry which is preliminary data.</text>
</comment>
<dbReference type="PhylomeDB" id="Q54K17"/>
<dbReference type="Proteomes" id="UP000002195">
    <property type="component" value="Unassembled WGS sequence"/>
</dbReference>
<dbReference type="InParanoid" id="Q54K17"/>
<dbReference type="HOGENOM" id="CLU_1398665_0_0_1"/>
<reference evidence="3 4" key="1">
    <citation type="journal article" date="2005" name="Nature">
        <title>The genome of the social amoeba Dictyostelium discoideum.</title>
        <authorList>
            <consortium name="The Dictyostelium discoideum Sequencing Consortium"/>
            <person name="Eichinger L."/>
            <person name="Pachebat J.A."/>
            <person name="Glockner G."/>
            <person name="Rajandream M.A."/>
            <person name="Sucgang R."/>
            <person name="Berriman M."/>
            <person name="Song J."/>
            <person name="Olsen R."/>
            <person name="Szafranski K."/>
            <person name="Xu Q."/>
            <person name="Tunggal B."/>
            <person name="Kummerfeld S."/>
            <person name="Madera M."/>
            <person name="Konfortov B.A."/>
            <person name="Rivero F."/>
            <person name="Bankier A.T."/>
            <person name="Lehmann R."/>
            <person name="Hamlin N."/>
            <person name="Davies R."/>
            <person name="Gaudet P."/>
            <person name="Fey P."/>
            <person name="Pilcher K."/>
            <person name="Chen G."/>
            <person name="Saunders D."/>
            <person name="Sodergren E."/>
            <person name="Davis P."/>
            <person name="Kerhornou A."/>
            <person name="Nie X."/>
            <person name="Hall N."/>
            <person name="Anjard C."/>
            <person name="Hemphill L."/>
            <person name="Bason N."/>
            <person name="Farbrother P."/>
            <person name="Desany B."/>
            <person name="Just E."/>
            <person name="Morio T."/>
            <person name="Rost R."/>
            <person name="Churcher C."/>
            <person name="Cooper J."/>
            <person name="Haydock S."/>
            <person name="van Driessche N."/>
            <person name="Cronin A."/>
            <person name="Goodhead I."/>
            <person name="Muzny D."/>
            <person name="Mourier T."/>
            <person name="Pain A."/>
            <person name="Lu M."/>
            <person name="Harper D."/>
            <person name="Lindsay R."/>
            <person name="Hauser H."/>
            <person name="James K."/>
            <person name="Quiles M."/>
            <person name="Madan Babu M."/>
            <person name="Saito T."/>
            <person name="Buchrieser C."/>
            <person name="Wardroper A."/>
            <person name="Felder M."/>
            <person name="Thangavelu M."/>
            <person name="Johnson D."/>
            <person name="Knights A."/>
            <person name="Loulseged H."/>
            <person name="Mungall K."/>
            <person name="Oliver K."/>
            <person name="Price C."/>
            <person name="Quail M.A."/>
            <person name="Urushihara H."/>
            <person name="Hernandez J."/>
            <person name="Rabbinowitsch E."/>
            <person name="Steffen D."/>
            <person name="Sanders M."/>
            <person name="Ma J."/>
            <person name="Kohara Y."/>
            <person name="Sharp S."/>
            <person name="Simmonds M."/>
            <person name="Spiegler S."/>
            <person name="Tivey A."/>
            <person name="Sugano S."/>
            <person name="White B."/>
            <person name="Walker D."/>
            <person name="Woodward J."/>
            <person name="Winckler T."/>
            <person name="Tanaka Y."/>
            <person name="Shaulsky G."/>
            <person name="Schleicher M."/>
            <person name="Weinstock G."/>
            <person name="Rosenthal A."/>
            <person name="Cox E.C."/>
            <person name="Chisholm R.L."/>
            <person name="Gibbs R."/>
            <person name="Loomis W.F."/>
            <person name="Platzer M."/>
            <person name="Kay R.R."/>
            <person name="Williams J."/>
            <person name="Dear P.H."/>
            <person name="Noegel A.A."/>
            <person name="Barrell B."/>
            <person name="Kuspa A."/>
        </authorList>
    </citation>
    <scope>NUCLEOTIDE SEQUENCE [LARGE SCALE GENOMIC DNA]</scope>
    <source>
        <strain evidence="3 4">AX4</strain>
    </source>
</reference>
<dbReference type="dictyBase" id="DDB_G0287641"/>
<gene>
    <name evidence="3" type="ORF">DDB_G0287641</name>
</gene>